<keyword evidence="3" id="KW-1185">Reference proteome</keyword>
<reference evidence="2 3" key="1">
    <citation type="submission" date="2019-08" db="EMBL/GenBank/DDBJ databases">
        <authorList>
            <person name="Dhanesh K."/>
            <person name="Kumar G."/>
            <person name="Sasikala C."/>
            <person name="Venkata Ramana C."/>
        </authorList>
    </citation>
    <scope>NUCLEOTIDE SEQUENCE [LARGE SCALE GENOMIC DNA]</scope>
    <source>
        <strain evidence="2 3">JC645</strain>
    </source>
</reference>
<dbReference type="Proteomes" id="UP000324479">
    <property type="component" value="Unassembled WGS sequence"/>
</dbReference>
<dbReference type="PROSITE" id="PS51257">
    <property type="entry name" value="PROKAR_LIPOPROTEIN"/>
    <property type="match status" value="1"/>
</dbReference>
<dbReference type="AlphaFoldDB" id="A0A5M6DIH6"/>
<comment type="caution">
    <text evidence="2">The sequence shown here is derived from an EMBL/GenBank/DDBJ whole genome shotgun (WGS) entry which is preliminary data.</text>
</comment>
<sequence length="187" mass="20032">MCGAFRLMRTTLGIAALSMISLSGCNRDEAVDAMRSAEETAKSTADAVAQGAGETLKEGEAMASQAAEEGKKQADQAVEKGKQMASDLSDKAMAFLNPLKEKLSNLDELKDSPEKLKTAVDDLIETIESKAEGITLPESMSNAVATIKEKLVALKEYLEGEVEQAKIDEKIAEITDTVKNKLSMSDK</sequence>
<evidence type="ECO:0000256" key="1">
    <source>
        <dbReference type="SAM" id="MobiDB-lite"/>
    </source>
</evidence>
<proteinExistence type="predicted"/>
<feature type="compositionally biased region" description="Basic and acidic residues" evidence="1">
    <location>
        <begin position="68"/>
        <end position="82"/>
    </location>
</feature>
<evidence type="ECO:0000313" key="3">
    <source>
        <dbReference type="Proteomes" id="UP000324479"/>
    </source>
</evidence>
<organism evidence="2 3">
    <name type="scientific">Roseiconus nitratireducens</name>
    <dbReference type="NCBI Taxonomy" id="2605748"/>
    <lineage>
        <taxon>Bacteria</taxon>
        <taxon>Pseudomonadati</taxon>
        <taxon>Planctomycetota</taxon>
        <taxon>Planctomycetia</taxon>
        <taxon>Pirellulales</taxon>
        <taxon>Pirellulaceae</taxon>
        <taxon>Roseiconus</taxon>
    </lineage>
</organism>
<gene>
    <name evidence="2" type="ORF">FYK55_02530</name>
</gene>
<feature type="region of interest" description="Disordered" evidence="1">
    <location>
        <begin position="37"/>
        <end position="83"/>
    </location>
</feature>
<evidence type="ECO:0000313" key="2">
    <source>
        <dbReference type="EMBL" id="KAA5547291.1"/>
    </source>
</evidence>
<dbReference type="RefSeq" id="WP_150074494.1">
    <property type="nucleotide sequence ID" value="NZ_VWOX01000001.1"/>
</dbReference>
<name>A0A5M6DIH6_9BACT</name>
<protein>
    <submittedName>
        <fullName evidence="2">Uncharacterized protein</fullName>
    </submittedName>
</protein>
<accession>A0A5M6DIH6</accession>
<dbReference type="Gene3D" id="1.20.120.20">
    <property type="entry name" value="Apolipoprotein"/>
    <property type="match status" value="1"/>
</dbReference>
<dbReference type="EMBL" id="VWOX01000001">
    <property type="protein sequence ID" value="KAA5547291.1"/>
    <property type="molecule type" value="Genomic_DNA"/>
</dbReference>